<dbReference type="Proteomes" id="UP001158045">
    <property type="component" value="Unassembled WGS sequence"/>
</dbReference>
<dbReference type="NCBIfam" id="TIGR00486">
    <property type="entry name" value="YbgI_SA1388"/>
    <property type="match status" value="1"/>
</dbReference>
<evidence type="ECO:0000313" key="4">
    <source>
        <dbReference type="EMBL" id="MDH8678424.1"/>
    </source>
</evidence>
<dbReference type="RefSeq" id="WP_281094264.1">
    <property type="nucleotide sequence ID" value="NZ_JARYZI010000005.1"/>
</dbReference>
<accession>A0ABT6NDC4</accession>
<keyword evidence="3" id="KW-0479">Metal-binding</keyword>
<dbReference type="Pfam" id="PF01784">
    <property type="entry name" value="DUF34_NIF3"/>
    <property type="match status" value="1"/>
</dbReference>
<comment type="caution">
    <text evidence="4">The sequence shown here is derived from an EMBL/GenBank/DDBJ whole genome shotgun (WGS) entry which is preliminary data.</text>
</comment>
<dbReference type="InterPro" id="IPR036069">
    <property type="entry name" value="DUF34/NIF3_sf"/>
</dbReference>
<dbReference type="EMBL" id="JARYZI010000005">
    <property type="protein sequence ID" value="MDH8678424.1"/>
    <property type="molecule type" value="Genomic_DNA"/>
</dbReference>
<keyword evidence="5" id="KW-1185">Reference proteome</keyword>
<organism evidence="4 5">
    <name type="scientific">Fusibacter bizertensis</name>
    <dbReference type="NCBI Taxonomy" id="1488331"/>
    <lineage>
        <taxon>Bacteria</taxon>
        <taxon>Bacillati</taxon>
        <taxon>Bacillota</taxon>
        <taxon>Clostridia</taxon>
        <taxon>Eubacteriales</taxon>
        <taxon>Eubacteriales Family XII. Incertae Sedis</taxon>
        <taxon>Fusibacter</taxon>
    </lineage>
</organism>
<dbReference type="PANTHER" id="PTHR13799">
    <property type="entry name" value="NGG1 INTERACTING FACTOR 3"/>
    <property type="match status" value="1"/>
</dbReference>
<evidence type="ECO:0000313" key="5">
    <source>
        <dbReference type="Proteomes" id="UP001158045"/>
    </source>
</evidence>
<gene>
    <name evidence="4" type="ORF">QE109_09720</name>
</gene>
<reference evidence="4 5" key="1">
    <citation type="submission" date="2023-04" db="EMBL/GenBank/DDBJ databases">
        <title>Fusibacter bizertensis strain WBS, isolated from littoral bottom sediments of the Arctic seas - biochemical and genomic analysis.</title>
        <authorList>
            <person name="Brioukhanov A.L."/>
        </authorList>
    </citation>
    <scope>NUCLEOTIDE SEQUENCE [LARGE SCALE GENOMIC DNA]</scope>
    <source>
        <strain evidence="4 5">WBS</strain>
    </source>
</reference>
<proteinExistence type="inferred from homology"/>
<dbReference type="PANTHER" id="PTHR13799:SF14">
    <property type="entry name" value="GTP CYCLOHYDROLASE 1 TYPE 2 HOMOLOG"/>
    <property type="match status" value="1"/>
</dbReference>
<evidence type="ECO:0000256" key="1">
    <source>
        <dbReference type="ARBA" id="ARBA00006964"/>
    </source>
</evidence>
<evidence type="ECO:0000256" key="2">
    <source>
        <dbReference type="ARBA" id="ARBA00022112"/>
    </source>
</evidence>
<dbReference type="SUPFAM" id="SSF102705">
    <property type="entry name" value="NIF3 (NGG1p interacting factor 3)-like"/>
    <property type="match status" value="1"/>
</dbReference>
<evidence type="ECO:0000256" key="3">
    <source>
        <dbReference type="ARBA" id="ARBA00022723"/>
    </source>
</evidence>
<dbReference type="Gene3D" id="3.40.1390.30">
    <property type="entry name" value="NIF3 (NGG1p interacting factor 3)-like"/>
    <property type="match status" value="2"/>
</dbReference>
<dbReference type="InterPro" id="IPR002678">
    <property type="entry name" value="DUF34/NIF3"/>
</dbReference>
<protein>
    <recommendedName>
        <fullName evidence="2">GTP cyclohydrolase 1 type 2 homolog</fullName>
    </recommendedName>
</protein>
<comment type="similarity">
    <text evidence="1">Belongs to the GTP cyclohydrolase I type 2/NIF3 family.</text>
</comment>
<sequence>MKVTVKTFYDIIDSIAPFETADTWDNSGLLVGSMDNNVSNVLVALDITEEVVLEAIENSCQLIISHHPIIFTGVMSITEHNYAGKLLQKIIQNNIAVIAAHTNLDRSTTHGINLFLANEFKLVDCVPLNFAHGYGIVGSLTTSSTLSTFIELTKNIFKIDLVKISNYQDKPITKVAICSGASADFIEDALTNSADVYITGDLKYHEAQKVLGSGMVLFDVGHFESEFVYLETLKIHILNQLQSQNVDIKISQYEKPIFRYI</sequence>
<name>A0ABT6NDC4_9FIRM</name>